<evidence type="ECO:0000313" key="9">
    <source>
        <dbReference type="EMBL" id="SHE27741.1"/>
    </source>
</evidence>
<feature type="transmembrane region" description="Helical" evidence="7">
    <location>
        <begin position="173"/>
        <end position="191"/>
    </location>
</feature>
<evidence type="ECO:0000256" key="4">
    <source>
        <dbReference type="ARBA" id="ARBA00022692"/>
    </source>
</evidence>
<dbReference type="EMBL" id="FQUL01000001">
    <property type="protein sequence ID" value="SHE27741.1"/>
    <property type="molecule type" value="Genomic_DNA"/>
</dbReference>
<dbReference type="PANTHER" id="PTHR23517">
    <property type="entry name" value="RESISTANCE PROTEIN MDTM, PUTATIVE-RELATED-RELATED"/>
    <property type="match status" value="1"/>
</dbReference>
<feature type="domain" description="Major facilitator superfamily (MFS) profile" evidence="8">
    <location>
        <begin position="14"/>
        <end position="407"/>
    </location>
</feature>
<feature type="transmembrane region" description="Helical" evidence="7">
    <location>
        <begin position="147"/>
        <end position="167"/>
    </location>
</feature>
<keyword evidence="6 7" id="KW-0472">Membrane</keyword>
<dbReference type="PROSITE" id="PS50850">
    <property type="entry name" value="MFS"/>
    <property type="match status" value="1"/>
</dbReference>
<dbReference type="GO" id="GO:0022857">
    <property type="term" value="F:transmembrane transporter activity"/>
    <property type="evidence" value="ECO:0007669"/>
    <property type="project" value="InterPro"/>
</dbReference>
<comment type="subcellular location">
    <subcellularLocation>
        <location evidence="1">Cell membrane</location>
        <topology evidence="1">Multi-pass membrane protein</topology>
    </subcellularLocation>
</comment>
<dbReference type="PANTHER" id="PTHR23517:SF3">
    <property type="entry name" value="INTEGRAL MEMBRANE TRANSPORT PROTEIN"/>
    <property type="match status" value="1"/>
</dbReference>
<dbReference type="AlphaFoldDB" id="A0A1M4S6B9"/>
<dbReference type="OrthoDB" id="9810492at2"/>
<feature type="transmembrane region" description="Helical" evidence="7">
    <location>
        <begin position="294"/>
        <end position="313"/>
    </location>
</feature>
<feature type="transmembrane region" description="Helical" evidence="7">
    <location>
        <begin position="232"/>
        <end position="256"/>
    </location>
</feature>
<feature type="transmembrane region" description="Helical" evidence="7">
    <location>
        <begin position="81"/>
        <end position="99"/>
    </location>
</feature>
<feature type="transmembrane region" description="Helical" evidence="7">
    <location>
        <begin position="43"/>
        <end position="69"/>
    </location>
</feature>
<evidence type="ECO:0000259" key="8">
    <source>
        <dbReference type="PROSITE" id="PS50850"/>
    </source>
</evidence>
<dbReference type="InterPro" id="IPR020846">
    <property type="entry name" value="MFS_dom"/>
</dbReference>
<dbReference type="InterPro" id="IPR036259">
    <property type="entry name" value="MFS_trans_sf"/>
</dbReference>
<dbReference type="InterPro" id="IPR011701">
    <property type="entry name" value="MFS"/>
</dbReference>
<evidence type="ECO:0000256" key="3">
    <source>
        <dbReference type="ARBA" id="ARBA00022475"/>
    </source>
</evidence>
<keyword evidence="4 7" id="KW-0812">Transmembrane</keyword>
<feature type="transmembrane region" description="Helical" evidence="7">
    <location>
        <begin position="262"/>
        <end position="282"/>
    </location>
</feature>
<gene>
    <name evidence="9" type="ORF">SAMN02745225_00110</name>
</gene>
<dbReference type="RefSeq" id="WP_143146300.1">
    <property type="nucleotide sequence ID" value="NZ_FQUL01000001.1"/>
</dbReference>
<dbReference type="GO" id="GO:0005886">
    <property type="term" value="C:plasma membrane"/>
    <property type="evidence" value="ECO:0007669"/>
    <property type="project" value="UniProtKB-SubCell"/>
</dbReference>
<evidence type="ECO:0000256" key="6">
    <source>
        <dbReference type="ARBA" id="ARBA00023136"/>
    </source>
</evidence>
<reference evidence="10" key="1">
    <citation type="submission" date="2016-11" db="EMBL/GenBank/DDBJ databases">
        <authorList>
            <person name="Varghese N."/>
            <person name="Submissions S."/>
        </authorList>
    </citation>
    <scope>NUCLEOTIDE SEQUENCE [LARGE SCALE GENOMIC DNA]</scope>
    <source>
        <strain evidence="10">DSM 19514</strain>
    </source>
</reference>
<evidence type="ECO:0000256" key="7">
    <source>
        <dbReference type="SAM" id="Phobius"/>
    </source>
</evidence>
<feature type="transmembrane region" description="Helical" evidence="7">
    <location>
        <begin position="385"/>
        <end position="403"/>
    </location>
</feature>
<dbReference type="InterPro" id="IPR050171">
    <property type="entry name" value="MFS_Transporters"/>
</dbReference>
<accession>A0A1M4S6B9</accession>
<feature type="transmembrane region" description="Helical" evidence="7">
    <location>
        <begin position="105"/>
        <end position="126"/>
    </location>
</feature>
<dbReference type="SUPFAM" id="SSF103473">
    <property type="entry name" value="MFS general substrate transporter"/>
    <property type="match status" value="1"/>
</dbReference>
<keyword evidence="3" id="KW-1003">Cell membrane</keyword>
<organism evidence="9 10">
    <name type="scientific">Ferrithrix thermotolerans DSM 19514</name>
    <dbReference type="NCBI Taxonomy" id="1121881"/>
    <lineage>
        <taxon>Bacteria</taxon>
        <taxon>Bacillati</taxon>
        <taxon>Actinomycetota</taxon>
        <taxon>Acidimicrobiia</taxon>
        <taxon>Acidimicrobiales</taxon>
        <taxon>Acidimicrobiaceae</taxon>
        <taxon>Ferrithrix</taxon>
    </lineage>
</organism>
<feature type="transmembrane region" description="Helical" evidence="7">
    <location>
        <begin position="319"/>
        <end position="338"/>
    </location>
</feature>
<sequence>MINKGLGVRKNLSQFLIYSVITFLIGSVMGIERVAVPPLAKDGFHITSIVYAVSFLSAFGAVKAVMNLVSGRLSDHHGRRSLLILGWLFAVPFALLVIFAKSWLWVVLANLFLGVNQGLTWSMSVTAKIDLVGPKGRGFAVGIDESAGYLGVGAGSFLAGVVVTRFGLRPAPYVVILGIFLASMVLSTFFARETKTWATMEASQLNGVDEVYPPKLSKLASYMSFRDREMAAICNAGFINKFIDTLMIAFIPIYLIRSHVTIFHIALAVSLYAWIWGLGQAFTGHLADKIGRKTPIVFGTFLISLSIGSIAAFRSYQSLIVSSSIMGLGMALVYPNLISAVGDVAHPTWRGGALGVFRLWRDGGYAVAPLALGAISALLGDKASIYIGAVLAFLSAVTLFFLYHETEPSKRRLPFMWQVHPEWVKPRSRAT</sequence>
<keyword evidence="5 7" id="KW-1133">Transmembrane helix</keyword>
<dbReference type="STRING" id="1121881.SAMN02745225_00110"/>
<dbReference type="CDD" id="cd17325">
    <property type="entry name" value="MFS_MdtG_SLC18_like"/>
    <property type="match status" value="1"/>
</dbReference>
<proteinExistence type="predicted"/>
<feature type="transmembrane region" description="Helical" evidence="7">
    <location>
        <begin position="359"/>
        <end position="379"/>
    </location>
</feature>
<protein>
    <submittedName>
        <fullName evidence="9">Predicted arabinose efflux permease, MFS family</fullName>
    </submittedName>
</protein>
<evidence type="ECO:0000256" key="5">
    <source>
        <dbReference type="ARBA" id="ARBA00022989"/>
    </source>
</evidence>
<evidence type="ECO:0000313" key="10">
    <source>
        <dbReference type="Proteomes" id="UP000184295"/>
    </source>
</evidence>
<dbReference type="Pfam" id="PF07690">
    <property type="entry name" value="MFS_1"/>
    <property type="match status" value="2"/>
</dbReference>
<evidence type="ECO:0000256" key="1">
    <source>
        <dbReference type="ARBA" id="ARBA00004651"/>
    </source>
</evidence>
<dbReference type="Proteomes" id="UP000184295">
    <property type="component" value="Unassembled WGS sequence"/>
</dbReference>
<keyword evidence="10" id="KW-1185">Reference proteome</keyword>
<dbReference type="Gene3D" id="1.20.1250.20">
    <property type="entry name" value="MFS general substrate transporter like domains"/>
    <property type="match status" value="2"/>
</dbReference>
<keyword evidence="2" id="KW-0813">Transport</keyword>
<evidence type="ECO:0000256" key="2">
    <source>
        <dbReference type="ARBA" id="ARBA00022448"/>
    </source>
</evidence>
<feature type="transmembrane region" description="Helical" evidence="7">
    <location>
        <begin position="12"/>
        <end position="31"/>
    </location>
</feature>
<name>A0A1M4S6B9_9ACTN</name>